<evidence type="ECO:0000313" key="10">
    <source>
        <dbReference type="Proteomes" id="UP000829291"/>
    </source>
</evidence>
<keyword evidence="8 9" id="KW-0325">Glycoprotein</keyword>
<organism evidence="10 11">
    <name type="scientific">Neodiprion lecontei</name>
    <name type="common">Redheaded pine sawfly</name>
    <dbReference type="NCBI Taxonomy" id="441921"/>
    <lineage>
        <taxon>Eukaryota</taxon>
        <taxon>Metazoa</taxon>
        <taxon>Ecdysozoa</taxon>
        <taxon>Arthropoda</taxon>
        <taxon>Hexapoda</taxon>
        <taxon>Insecta</taxon>
        <taxon>Pterygota</taxon>
        <taxon>Neoptera</taxon>
        <taxon>Endopterygota</taxon>
        <taxon>Hymenoptera</taxon>
        <taxon>Tenthredinoidea</taxon>
        <taxon>Diprionidae</taxon>
        <taxon>Diprioninae</taxon>
        <taxon>Neodiprion</taxon>
    </lineage>
</organism>
<dbReference type="InterPro" id="IPR005331">
    <property type="entry name" value="Sulfotransferase"/>
</dbReference>
<reference evidence="11" key="1">
    <citation type="submission" date="2025-08" db="UniProtKB">
        <authorList>
            <consortium name="RefSeq"/>
        </authorList>
    </citation>
    <scope>IDENTIFICATION</scope>
    <source>
        <tissue evidence="11">Thorax and Abdomen</tissue>
    </source>
</reference>
<evidence type="ECO:0000256" key="9">
    <source>
        <dbReference type="RuleBase" id="RU364020"/>
    </source>
</evidence>
<evidence type="ECO:0000256" key="7">
    <source>
        <dbReference type="ARBA" id="ARBA00023136"/>
    </source>
</evidence>
<evidence type="ECO:0000256" key="4">
    <source>
        <dbReference type="ARBA" id="ARBA00022692"/>
    </source>
</evidence>
<keyword evidence="7 9" id="KW-0472">Membrane</keyword>
<evidence type="ECO:0000256" key="3">
    <source>
        <dbReference type="ARBA" id="ARBA00022679"/>
    </source>
</evidence>
<accession>A0ABM3FFD2</accession>
<feature type="transmembrane region" description="Helical" evidence="9">
    <location>
        <begin position="16"/>
        <end position="34"/>
    </location>
</feature>
<name>A0ABM3FFD2_NEOLC</name>
<comment type="similarity">
    <text evidence="2 9">Belongs to the sulfotransferase 2 family.</text>
</comment>
<keyword evidence="5 9" id="KW-1133">Transmembrane helix</keyword>
<evidence type="ECO:0000256" key="6">
    <source>
        <dbReference type="ARBA" id="ARBA00023034"/>
    </source>
</evidence>
<dbReference type="InterPro" id="IPR018011">
    <property type="entry name" value="Carb_sulfotrans_8-10"/>
</dbReference>
<keyword evidence="9" id="KW-0119">Carbohydrate metabolism</keyword>
<dbReference type="PANTHER" id="PTHR12137:SF54">
    <property type="entry name" value="CARBOHYDRATE SULFOTRANSFERASE"/>
    <property type="match status" value="1"/>
</dbReference>
<evidence type="ECO:0000256" key="5">
    <source>
        <dbReference type="ARBA" id="ARBA00022989"/>
    </source>
</evidence>
<evidence type="ECO:0000313" key="11">
    <source>
        <dbReference type="RefSeq" id="XP_046586698.1"/>
    </source>
</evidence>
<keyword evidence="10" id="KW-1185">Reference proteome</keyword>
<dbReference type="Proteomes" id="UP000829291">
    <property type="component" value="Chromosome 1"/>
</dbReference>
<evidence type="ECO:0000256" key="2">
    <source>
        <dbReference type="ARBA" id="ARBA00006339"/>
    </source>
</evidence>
<evidence type="ECO:0000256" key="8">
    <source>
        <dbReference type="ARBA" id="ARBA00023180"/>
    </source>
</evidence>
<keyword evidence="6 9" id="KW-0333">Golgi apparatus</keyword>
<dbReference type="PANTHER" id="PTHR12137">
    <property type="entry name" value="CARBOHYDRATE SULFOTRANSFERASE"/>
    <property type="match status" value="1"/>
</dbReference>
<comment type="subcellular location">
    <subcellularLocation>
        <location evidence="1 9">Golgi apparatus membrane</location>
        <topology evidence="1 9">Single-pass type II membrane protein</topology>
    </subcellularLocation>
</comment>
<proteinExistence type="inferred from homology"/>
<dbReference type="RefSeq" id="XP_046586698.1">
    <property type="nucleotide sequence ID" value="XM_046730742.1"/>
</dbReference>
<dbReference type="EC" id="2.8.2.-" evidence="9"/>
<protein>
    <recommendedName>
        <fullName evidence="9">Carbohydrate sulfotransferase</fullName>
        <ecNumber evidence="9">2.8.2.-</ecNumber>
    </recommendedName>
</protein>
<dbReference type="Pfam" id="PF03567">
    <property type="entry name" value="Sulfotransfer_2"/>
    <property type="match status" value="1"/>
</dbReference>
<keyword evidence="9" id="KW-0735">Signal-anchor</keyword>
<gene>
    <name evidence="11" type="primary">LOC124292791</name>
</gene>
<dbReference type="GeneID" id="124292791"/>
<sequence>MRKSSFAVANMLTKRLYIKYLLVCLILYTFIFVLQKRLKTFPSGKECTLTHNATKQFIKIGNEISSGNIPELEYDGIKSRLTDSQNMPHLWSILKMCGQYNLRTPLVKRHYLHNPNNTSMYCWIRKVASTSFIKLFSDMRNRSISKDYYKEIDVLSPKTIKELEDLVNDSKVFKFLVIRHPFQRIVSSYRDRIEDNTKYTAQAWKYTKMIFHLTRPEIFYKNGTTGSSLNRIFHNNKRLKLVPTFKEFVTWLLQEPTSNDDVHWDSYYSHCSVCDVKYNFVMKLEDYSIETIDFIFSKMGITKNQFFMPRLQATRNGFTDNYRTCSYFKDLTQETIFKLYQRYKIDFQMFNYTHENYLKCAH</sequence>
<keyword evidence="4 9" id="KW-0812">Transmembrane</keyword>
<keyword evidence="3 9" id="KW-0808">Transferase</keyword>
<evidence type="ECO:0000256" key="1">
    <source>
        <dbReference type="ARBA" id="ARBA00004323"/>
    </source>
</evidence>